<sequence length="215" mass="25141">MCCFIVSNICSKKSVITLTPYRMGGIMTEISDYELIYMIRQGDDAAFSQLLQRYDECSRHLIFHFIRHDIAYNNKDDFRQLAAMKMLQAIQCYREDKLVSFASFYQNILRRALIDYLRVNKQILMTQGYGSVYDNLICDGEGQYTTNSSKNETISKSVLLRIEEAMEHLNAFEKKIVELRKNGYTYAEIATDLKISEYIVARTIRKIRNAQKKSR</sequence>
<dbReference type="Gene3D" id="1.10.1740.10">
    <property type="match status" value="1"/>
</dbReference>
<keyword evidence="2" id="KW-0805">Transcription regulation</keyword>
<dbReference type="InterPro" id="IPR039425">
    <property type="entry name" value="RNA_pol_sigma-70-like"/>
</dbReference>
<keyword evidence="8" id="KW-1185">Reference proteome</keyword>
<keyword evidence="4" id="KW-0238">DNA-binding</keyword>
<proteinExistence type="inferred from homology"/>
<keyword evidence="5" id="KW-0804">Transcription</keyword>
<dbReference type="GO" id="GO:0016987">
    <property type="term" value="F:sigma factor activity"/>
    <property type="evidence" value="ECO:0007669"/>
    <property type="project" value="UniProtKB-KW"/>
</dbReference>
<dbReference type="Proteomes" id="UP000284868">
    <property type="component" value="Unassembled WGS sequence"/>
</dbReference>
<comment type="caution">
    <text evidence="7">The sequence shown here is derived from an EMBL/GenBank/DDBJ whole genome shotgun (WGS) entry which is preliminary data.</text>
</comment>
<comment type="similarity">
    <text evidence="1">Belongs to the sigma-70 factor family. ECF subfamily.</text>
</comment>
<evidence type="ECO:0000256" key="3">
    <source>
        <dbReference type="ARBA" id="ARBA00023082"/>
    </source>
</evidence>
<dbReference type="AlphaFoldDB" id="A0A415PMW3"/>
<evidence type="ECO:0000256" key="2">
    <source>
        <dbReference type="ARBA" id="ARBA00023015"/>
    </source>
</evidence>
<protein>
    <recommendedName>
        <fullName evidence="6">RNA polymerase sigma-70 ECF-like HTH domain-containing protein</fullName>
    </recommendedName>
</protein>
<dbReference type="EMBL" id="QRPK01000010">
    <property type="protein sequence ID" value="RHM14070.1"/>
    <property type="molecule type" value="Genomic_DNA"/>
</dbReference>
<dbReference type="SUPFAM" id="SSF88946">
    <property type="entry name" value="Sigma2 domain of RNA polymerase sigma factors"/>
    <property type="match status" value="1"/>
</dbReference>
<evidence type="ECO:0000313" key="8">
    <source>
        <dbReference type="Proteomes" id="UP000284868"/>
    </source>
</evidence>
<evidence type="ECO:0000313" key="7">
    <source>
        <dbReference type="EMBL" id="RHM14070.1"/>
    </source>
</evidence>
<dbReference type="GO" id="GO:0003677">
    <property type="term" value="F:DNA binding"/>
    <property type="evidence" value="ECO:0007669"/>
    <property type="project" value="UniProtKB-KW"/>
</dbReference>
<dbReference type="Gene3D" id="1.10.10.10">
    <property type="entry name" value="Winged helix-like DNA-binding domain superfamily/Winged helix DNA-binding domain"/>
    <property type="match status" value="1"/>
</dbReference>
<dbReference type="InterPro" id="IPR014284">
    <property type="entry name" value="RNA_pol_sigma-70_dom"/>
</dbReference>
<dbReference type="OrthoDB" id="9783788at2"/>
<gene>
    <name evidence="7" type="ORF">DWZ83_03440</name>
</gene>
<evidence type="ECO:0000256" key="4">
    <source>
        <dbReference type="ARBA" id="ARBA00023125"/>
    </source>
</evidence>
<dbReference type="NCBIfam" id="TIGR02937">
    <property type="entry name" value="sigma70-ECF"/>
    <property type="match status" value="1"/>
</dbReference>
<reference evidence="7 8" key="1">
    <citation type="submission" date="2018-08" db="EMBL/GenBank/DDBJ databases">
        <title>A genome reference for cultivated species of the human gut microbiota.</title>
        <authorList>
            <person name="Zou Y."/>
            <person name="Xue W."/>
            <person name="Luo G."/>
        </authorList>
    </citation>
    <scope>NUCLEOTIDE SEQUENCE [LARGE SCALE GENOMIC DNA]</scope>
    <source>
        <strain evidence="7 8">AF35-6BH</strain>
    </source>
</reference>
<organism evidence="7 8">
    <name type="scientific">Amedibacillus dolichus</name>
    <dbReference type="NCBI Taxonomy" id="31971"/>
    <lineage>
        <taxon>Bacteria</taxon>
        <taxon>Bacillati</taxon>
        <taxon>Bacillota</taxon>
        <taxon>Erysipelotrichia</taxon>
        <taxon>Erysipelotrichales</taxon>
        <taxon>Erysipelotrichaceae</taxon>
        <taxon>Amedibacillus</taxon>
    </lineage>
</organism>
<dbReference type="InterPro" id="IPR036388">
    <property type="entry name" value="WH-like_DNA-bd_sf"/>
</dbReference>
<name>A0A415PMW3_9FIRM</name>
<feature type="domain" description="RNA polymerase sigma-70 ECF-like HTH" evidence="6">
    <location>
        <begin position="34"/>
        <end position="209"/>
    </location>
</feature>
<evidence type="ECO:0000259" key="6">
    <source>
        <dbReference type="Pfam" id="PF07638"/>
    </source>
</evidence>
<dbReference type="InterPro" id="IPR053812">
    <property type="entry name" value="HTH_Sigma70_ECF-like"/>
</dbReference>
<evidence type="ECO:0000256" key="5">
    <source>
        <dbReference type="ARBA" id="ARBA00023163"/>
    </source>
</evidence>
<keyword evidence="3" id="KW-0731">Sigma factor</keyword>
<dbReference type="SUPFAM" id="SSF88659">
    <property type="entry name" value="Sigma3 and sigma4 domains of RNA polymerase sigma factors"/>
    <property type="match status" value="1"/>
</dbReference>
<dbReference type="GO" id="GO:0006352">
    <property type="term" value="P:DNA-templated transcription initiation"/>
    <property type="evidence" value="ECO:0007669"/>
    <property type="project" value="InterPro"/>
</dbReference>
<dbReference type="InterPro" id="IPR013325">
    <property type="entry name" value="RNA_pol_sigma_r2"/>
</dbReference>
<evidence type="ECO:0000256" key="1">
    <source>
        <dbReference type="ARBA" id="ARBA00010641"/>
    </source>
</evidence>
<dbReference type="PANTHER" id="PTHR43133">
    <property type="entry name" value="RNA POLYMERASE ECF-TYPE SIGMA FACTO"/>
    <property type="match status" value="1"/>
</dbReference>
<dbReference type="InterPro" id="IPR013324">
    <property type="entry name" value="RNA_pol_sigma_r3/r4-like"/>
</dbReference>
<dbReference type="PANTHER" id="PTHR43133:SF8">
    <property type="entry name" value="RNA POLYMERASE SIGMA FACTOR HI_1459-RELATED"/>
    <property type="match status" value="1"/>
</dbReference>
<dbReference type="Pfam" id="PF07638">
    <property type="entry name" value="Sigma70_ECF"/>
    <property type="match status" value="1"/>
</dbReference>
<accession>A0A415PMW3</accession>